<dbReference type="PANTHER" id="PTHR11702">
    <property type="entry name" value="DEVELOPMENTALLY REGULATED GTP-BINDING PROTEIN-RELATED"/>
    <property type="match status" value="1"/>
</dbReference>
<feature type="non-terminal residue" evidence="3">
    <location>
        <position position="108"/>
    </location>
</feature>
<comment type="caution">
    <text evidence="3">The sequence shown here is derived from an EMBL/GenBank/DDBJ whole genome shotgun (WGS) entry which is preliminary data.</text>
</comment>
<protein>
    <submittedName>
        <fullName evidence="3">GTPase ObgE</fullName>
    </submittedName>
</protein>
<feature type="region of interest" description="Disordered" evidence="1">
    <location>
        <begin position="60"/>
        <end position="108"/>
    </location>
</feature>
<dbReference type="InterPro" id="IPR036726">
    <property type="entry name" value="GTP1_OBG_dom_sf"/>
</dbReference>
<sequence>MAGFVDEAQLHVKGGDGGAGAVAFRREAHVPLGGPDGGDGGDGGDVWLVASTSHASLLAFQDQPYRKAGDGRHGQGKRRHGARGADLEVPVPVGTTVKDRDGSVLADL</sequence>
<evidence type="ECO:0000313" key="4">
    <source>
        <dbReference type="Proteomes" id="UP001589788"/>
    </source>
</evidence>
<organism evidence="3 4">
    <name type="scientific">Aciditerrimonas ferrireducens</name>
    <dbReference type="NCBI Taxonomy" id="667306"/>
    <lineage>
        <taxon>Bacteria</taxon>
        <taxon>Bacillati</taxon>
        <taxon>Actinomycetota</taxon>
        <taxon>Acidimicrobiia</taxon>
        <taxon>Acidimicrobiales</taxon>
        <taxon>Acidimicrobiaceae</taxon>
        <taxon>Aciditerrimonas</taxon>
    </lineage>
</organism>
<keyword evidence="4" id="KW-1185">Reference proteome</keyword>
<feature type="domain" description="Obg" evidence="2">
    <location>
        <begin position="2"/>
        <end position="108"/>
    </location>
</feature>
<proteinExistence type="predicted"/>
<evidence type="ECO:0000259" key="2">
    <source>
        <dbReference type="PROSITE" id="PS51883"/>
    </source>
</evidence>
<accession>A0ABV6C5U2</accession>
<dbReference type="PROSITE" id="PS51883">
    <property type="entry name" value="OBG"/>
    <property type="match status" value="1"/>
</dbReference>
<name>A0ABV6C5U2_9ACTN</name>
<dbReference type="EMBL" id="JBHLYQ010000239">
    <property type="protein sequence ID" value="MFC0083061.1"/>
    <property type="molecule type" value="Genomic_DNA"/>
</dbReference>
<dbReference type="Proteomes" id="UP001589788">
    <property type="component" value="Unassembled WGS sequence"/>
</dbReference>
<evidence type="ECO:0000313" key="3">
    <source>
        <dbReference type="EMBL" id="MFC0083061.1"/>
    </source>
</evidence>
<dbReference type="Gene3D" id="2.70.210.12">
    <property type="entry name" value="GTP1/OBG domain"/>
    <property type="match status" value="1"/>
</dbReference>
<reference evidence="3 4" key="1">
    <citation type="submission" date="2024-09" db="EMBL/GenBank/DDBJ databases">
        <authorList>
            <person name="Sun Q."/>
            <person name="Mori K."/>
        </authorList>
    </citation>
    <scope>NUCLEOTIDE SEQUENCE [LARGE SCALE GENOMIC DNA]</scope>
    <source>
        <strain evidence="3 4">JCM 15389</strain>
    </source>
</reference>
<dbReference type="PANTHER" id="PTHR11702:SF31">
    <property type="entry name" value="MITOCHONDRIAL RIBOSOME-ASSOCIATED GTPASE 2"/>
    <property type="match status" value="1"/>
</dbReference>
<dbReference type="InterPro" id="IPR045086">
    <property type="entry name" value="OBG_GTPase"/>
</dbReference>
<dbReference type="InterPro" id="IPR006169">
    <property type="entry name" value="GTP1_OBG_dom"/>
</dbReference>
<evidence type="ECO:0000256" key="1">
    <source>
        <dbReference type="SAM" id="MobiDB-lite"/>
    </source>
</evidence>
<gene>
    <name evidence="3" type="ORF">ACFFRE_13075</name>
</gene>
<dbReference type="Pfam" id="PF01018">
    <property type="entry name" value="GTP1_OBG"/>
    <property type="match status" value="1"/>
</dbReference>
<dbReference type="SUPFAM" id="SSF82051">
    <property type="entry name" value="Obg GTP-binding protein N-terminal domain"/>
    <property type="match status" value="1"/>
</dbReference>
<feature type="compositionally biased region" description="Basic and acidic residues" evidence="1">
    <location>
        <begin position="64"/>
        <end position="73"/>
    </location>
</feature>